<dbReference type="SUPFAM" id="SSF48371">
    <property type="entry name" value="ARM repeat"/>
    <property type="match status" value="1"/>
</dbReference>
<organism evidence="2 3">
    <name type="scientific">Anaeramoeba flamelloides</name>
    <dbReference type="NCBI Taxonomy" id="1746091"/>
    <lineage>
        <taxon>Eukaryota</taxon>
        <taxon>Metamonada</taxon>
        <taxon>Anaeramoebidae</taxon>
        <taxon>Anaeramoeba</taxon>
    </lineage>
</organism>
<keyword evidence="3" id="KW-1185">Reference proteome</keyword>
<dbReference type="EMBL" id="JAOAOG010000146">
    <property type="protein sequence ID" value="KAJ6245236.1"/>
    <property type="molecule type" value="Genomic_DNA"/>
</dbReference>
<comment type="caution">
    <text evidence="2">The sequence shown here is derived from an EMBL/GenBank/DDBJ whole genome shotgun (WGS) entry which is preliminary data.</text>
</comment>
<accession>A0ABQ8YKV6</accession>
<name>A0ABQ8YKV6_9EUKA</name>
<dbReference type="Proteomes" id="UP001150062">
    <property type="component" value="Unassembled WGS sequence"/>
</dbReference>
<dbReference type="InterPro" id="IPR016024">
    <property type="entry name" value="ARM-type_fold"/>
</dbReference>
<reference evidence="2" key="1">
    <citation type="submission" date="2022-08" db="EMBL/GenBank/DDBJ databases">
        <title>Novel sulfate-reducing endosymbionts in the free-living metamonad Anaeramoeba.</title>
        <authorList>
            <person name="Jerlstrom-Hultqvist J."/>
            <person name="Cepicka I."/>
            <person name="Gallot-Lavallee L."/>
            <person name="Salas-Leiva D."/>
            <person name="Curtis B.A."/>
            <person name="Zahonova K."/>
            <person name="Pipaliya S."/>
            <person name="Dacks J."/>
            <person name="Roger A.J."/>
        </authorList>
    </citation>
    <scope>NUCLEOTIDE SEQUENCE</scope>
    <source>
        <strain evidence="2">Schooner1</strain>
    </source>
</reference>
<gene>
    <name evidence="2" type="ORF">M0813_20437</name>
</gene>
<evidence type="ECO:0000313" key="2">
    <source>
        <dbReference type="EMBL" id="KAJ6245236.1"/>
    </source>
</evidence>
<evidence type="ECO:0000256" key="1">
    <source>
        <dbReference type="SAM" id="MobiDB-lite"/>
    </source>
</evidence>
<proteinExistence type="predicted"/>
<protein>
    <submittedName>
        <fullName evidence="2">Uncharacterized protein</fullName>
    </submittedName>
</protein>
<feature type="region of interest" description="Disordered" evidence="1">
    <location>
        <begin position="477"/>
        <end position="511"/>
    </location>
</feature>
<sequence>MLLSPKRSQKLIGASFLIAICNYDKEILSIGGKNNRHMTKKMKRIQKEQKKQKKTMVNNNSHYLQDLMYPTICFRLLTTTLSLIPTLDQLTKCHSNLEIAQYEQALNSLFNIIQGDYFLFPKFFDWKKLINKLSVLITPRDNYSANQNQFSNTYIRGKWRGKEKEKGKEIGNEILSQNNQKKSHHLSIIYSSIQVLCIISDINEKYPVLLIQNLLIPKIKNLLCFLINECKEYEIKNISNYCFFLLSQFASEIGKIEENSENNEIPIETCDIEKIILISFQFLNYSPKSKTSDLPLKNTILLMLSIYCKYSINWKIQFIKMNGLNEIKKFLNENDDLLFESILVLLMNLPSKGNSEITQSVINNDIIFKLMSGFQNTGIQNQLGIIIFFSKLLNQKTDIIKNNSPKEELLKILKKIIIEHATKKQLEIERKKGKEKEKEKEKDKKIEIKIEIKKKLKMETRKETEIENVNNIPEIENENKQEKEKKEKKEKDENFEKENKHEKEIEKQEEKMKKKVKEKEIEIKGKFHMINQKMKKSLDVKNNFKPESIQDNLIAFSFKILSKLIIYDSLAIELCMQNAFELL</sequence>
<evidence type="ECO:0000313" key="3">
    <source>
        <dbReference type="Proteomes" id="UP001150062"/>
    </source>
</evidence>